<name>A0A1H9WMK7_BUTFI</name>
<dbReference type="AlphaFoldDB" id="A0A1H9WMK7"/>
<protein>
    <recommendedName>
        <fullName evidence="3">YokE-like PH domain-containing protein</fullName>
    </recommendedName>
</protein>
<dbReference type="EMBL" id="FOGJ01000031">
    <property type="protein sequence ID" value="SES34663.1"/>
    <property type="molecule type" value="Genomic_DNA"/>
</dbReference>
<dbReference type="Proteomes" id="UP000182584">
    <property type="component" value="Unassembled WGS sequence"/>
</dbReference>
<proteinExistence type="predicted"/>
<evidence type="ECO:0000313" key="2">
    <source>
        <dbReference type="Proteomes" id="UP000182584"/>
    </source>
</evidence>
<evidence type="ECO:0000313" key="1">
    <source>
        <dbReference type="EMBL" id="SES34663.1"/>
    </source>
</evidence>
<reference evidence="1 2" key="1">
    <citation type="submission" date="2016-10" db="EMBL/GenBank/DDBJ databases">
        <authorList>
            <person name="de Groot N.N."/>
        </authorList>
    </citation>
    <scope>NUCLEOTIDE SEQUENCE [LARGE SCALE GENOMIC DNA]</scope>
    <source>
        <strain evidence="1 2">AR40</strain>
    </source>
</reference>
<gene>
    <name evidence="1" type="ORF">SAMN04487884_13136</name>
</gene>
<evidence type="ECO:0008006" key="3">
    <source>
        <dbReference type="Google" id="ProtNLM"/>
    </source>
</evidence>
<organism evidence="1 2">
    <name type="scientific">Butyrivibrio fibrisolvens</name>
    <dbReference type="NCBI Taxonomy" id="831"/>
    <lineage>
        <taxon>Bacteria</taxon>
        <taxon>Bacillati</taxon>
        <taxon>Bacillota</taxon>
        <taxon>Clostridia</taxon>
        <taxon>Lachnospirales</taxon>
        <taxon>Lachnospiraceae</taxon>
        <taxon>Butyrivibrio</taxon>
    </lineage>
</organism>
<sequence>MGLKINDEIKNIALGAALRPGDSYKAAAFGTLSSSSGLWALIFFGGALGGAIAGSANKNVFVIPTDNTIKLVQLGTWNTSKVEQVFDIPYGELTKVKHTKGSLGAHFIKFRVGKVSYRLTMTERGGKNLPGQKENAQIISQIFADIQKAQRAQKVKKAS</sequence>
<dbReference type="eggNOG" id="ENOG50303CG">
    <property type="taxonomic scope" value="Bacteria"/>
</dbReference>
<dbReference type="RefSeq" id="WP_074758396.1">
    <property type="nucleotide sequence ID" value="NZ_FOGJ01000031.1"/>
</dbReference>
<accession>A0A1H9WMK7</accession>